<organism evidence="1 3">
    <name type="scientific">Paenibacillus pabuli</name>
    <dbReference type="NCBI Taxonomy" id="1472"/>
    <lineage>
        <taxon>Bacteria</taxon>
        <taxon>Bacillati</taxon>
        <taxon>Bacillota</taxon>
        <taxon>Bacilli</taxon>
        <taxon>Bacillales</taxon>
        <taxon>Paenibacillaceae</taxon>
        <taxon>Paenibacillus</taxon>
    </lineage>
</organism>
<proteinExistence type="predicted"/>
<dbReference type="OrthoDB" id="2991765at2"/>
<dbReference type="EMBL" id="QGTZ01000008">
    <property type="protein sequence ID" value="PWW38074.1"/>
    <property type="molecule type" value="Genomic_DNA"/>
</dbReference>
<keyword evidence="4" id="KW-1185">Reference proteome</keyword>
<accession>A0A855Y822</accession>
<dbReference type="RefSeq" id="WP_110000527.1">
    <property type="nucleotide sequence ID" value="NZ_QGTZ01000008.1"/>
</dbReference>
<gene>
    <name evidence="2" type="ORF">DET54_108252</name>
    <name evidence="1" type="ORF">DET56_108267</name>
</gene>
<comment type="caution">
    <text evidence="1">The sequence shown here is derived from an EMBL/GenBank/DDBJ whole genome shotgun (WGS) entry which is preliminary data.</text>
</comment>
<reference evidence="1 3" key="1">
    <citation type="submission" date="2018-05" db="EMBL/GenBank/DDBJ databases">
        <title>Freshwater and sediment microbial communities from various areas in North America, analyzing microbe dynamics in response to fracking.</title>
        <authorList>
            <person name="Lamendella R."/>
        </authorList>
    </citation>
    <scope>NUCLEOTIDE SEQUENCE [LARGE SCALE GENOMIC DNA]</scope>
    <source>
        <strain evidence="1 3">DB-3</strain>
        <strain evidence="2 4">NG-13</strain>
    </source>
</reference>
<evidence type="ECO:0000313" key="4">
    <source>
        <dbReference type="Proteomes" id="UP000248827"/>
    </source>
</evidence>
<evidence type="ECO:0000313" key="2">
    <source>
        <dbReference type="EMBL" id="RAI94452.1"/>
    </source>
</evidence>
<dbReference type="EMBL" id="QLLI01000008">
    <property type="protein sequence ID" value="RAI94452.1"/>
    <property type="molecule type" value="Genomic_DNA"/>
</dbReference>
<name>A0A855Y822_9BACL</name>
<evidence type="ECO:0000313" key="1">
    <source>
        <dbReference type="EMBL" id="PWW38074.1"/>
    </source>
</evidence>
<protein>
    <submittedName>
        <fullName evidence="1">Uncharacterized protein</fullName>
    </submittedName>
</protein>
<dbReference type="Proteomes" id="UP000248827">
    <property type="component" value="Unassembled WGS sequence"/>
</dbReference>
<sequence length="190" mass="21009">MIENVNFNPKEEFHTAAKVEVNDSLIQNLNSNSNYVALTAKYSIDMSQAEWHYYKGIPTKNLLIPIQETTANVNKFIAVYYDERQFIKNIKVMSIEKTQDGFTLAFSDAEEKREVKGIYKNDQYIETQVNGQAVVKGEVTTMGLQDCLQAGFEGLPLWLKSFCAVACGAVWTGAGLAACAGCLVGLGIDC</sequence>
<dbReference type="AlphaFoldDB" id="A0A855Y822"/>
<dbReference type="Proteomes" id="UP000247078">
    <property type="component" value="Unassembled WGS sequence"/>
</dbReference>
<evidence type="ECO:0000313" key="3">
    <source>
        <dbReference type="Proteomes" id="UP000247078"/>
    </source>
</evidence>